<dbReference type="AlphaFoldDB" id="A0A6I4TB61"/>
<protein>
    <recommendedName>
        <fullName evidence="3">Lipoprotein</fullName>
    </recommendedName>
</protein>
<sequence>MRAHPFFLIISAIALPGLSGCSSGGPDGTVPGDQDDNQPFAQIAESEMLHVSGTEPFWGAQAKGTVLTYTTPEKPEGEAITIRRFAGRAGLTLSGNYHGETFDMMVTEGTCSDGMSDRTYPFTVTLRLGSELRDGCGWSDSHPVKELSARAGAG</sequence>
<evidence type="ECO:0000313" key="2">
    <source>
        <dbReference type="Proteomes" id="UP000438476"/>
    </source>
</evidence>
<dbReference type="Proteomes" id="UP000438476">
    <property type="component" value="Unassembled WGS sequence"/>
</dbReference>
<dbReference type="EMBL" id="WTYT01000006">
    <property type="protein sequence ID" value="MXO66975.1"/>
    <property type="molecule type" value="Genomic_DNA"/>
</dbReference>
<dbReference type="RefSeq" id="WP_160737393.1">
    <property type="nucleotide sequence ID" value="NZ_WTYT01000006.1"/>
</dbReference>
<keyword evidence="2" id="KW-1185">Reference proteome</keyword>
<organism evidence="1 2">
    <name type="scientific">Altericroceibacterium endophyticum</name>
    <dbReference type="NCBI Taxonomy" id="1808508"/>
    <lineage>
        <taxon>Bacteria</taxon>
        <taxon>Pseudomonadati</taxon>
        <taxon>Pseudomonadota</taxon>
        <taxon>Alphaproteobacteria</taxon>
        <taxon>Sphingomonadales</taxon>
        <taxon>Erythrobacteraceae</taxon>
        <taxon>Altericroceibacterium</taxon>
    </lineage>
</organism>
<evidence type="ECO:0008006" key="3">
    <source>
        <dbReference type="Google" id="ProtNLM"/>
    </source>
</evidence>
<name>A0A6I4TB61_9SPHN</name>
<comment type="caution">
    <text evidence="1">The sequence shown here is derived from an EMBL/GenBank/DDBJ whole genome shotgun (WGS) entry which is preliminary data.</text>
</comment>
<accession>A0A6I4TB61</accession>
<evidence type="ECO:0000313" key="1">
    <source>
        <dbReference type="EMBL" id="MXO66975.1"/>
    </source>
</evidence>
<gene>
    <name evidence="1" type="ORF">GRI91_14510</name>
</gene>
<proteinExistence type="predicted"/>
<dbReference type="OrthoDB" id="5489750at2"/>
<dbReference type="PROSITE" id="PS51257">
    <property type="entry name" value="PROKAR_LIPOPROTEIN"/>
    <property type="match status" value="1"/>
</dbReference>
<reference evidence="1 2" key="1">
    <citation type="submission" date="2019-12" db="EMBL/GenBank/DDBJ databases">
        <title>Genomic-based taxomic classification of the family Erythrobacteraceae.</title>
        <authorList>
            <person name="Xu L."/>
        </authorList>
    </citation>
    <scope>NUCLEOTIDE SEQUENCE [LARGE SCALE GENOMIC DNA]</scope>
    <source>
        <strain evidence="1 2">LMG 29518</strain>
    </source>
</reference>